<dbReference type="RefSeq" id="WP_077993423.1">
    <property type="nucleotide sequence ID" value="NZ_CAXUOT020000003.1"/>
</dbReference>
<dbReference type="InterPro" id="IPR029063">
    <property type="entry name" value="SAM-dependent_MTases_sf"/>
</dbReference>
<dbReference type="GO" id="GO:0006355">
    <property type="term" value="P:regulation of DNA-templated transcription"/>
    <property type="evidence" value="ECO:0007669"/>
    <property type="project" value="InterPro"/>
</dbReference>
<dbReference type="InterPro" id="IPR026937">
    <property type="entry name" value="SBNO_Helicase_C_dom"/>
</dbReference>
<evidence type="ECO:0000259" key="2">
    <source>
        <dbReference type="PROSITE" id="PS51192"/>
    </source>
</evidence>
<dbReference type="OrthoDB" id="270332at2"/>
<dbReference type="InterPro" id="IPR027417">
    <property type="entry name" value="P-loop_NTPase"/>
</dbReference>
<feature type="domain" description="Helicase ATP-binding" evidence="2">
    <location>
        <begin position="480"/>
        <end position="655"/>
    </location>
</feature>
<sequence length="1429" mass="160872">MGFAAQTIDTSAIPTYRRASDALFNAGQAILAYLEQGRKVEIKDLRQIMSERFGGSDTTGAWSFKMGYDACEIAQVLFLRKYGRLLLTRYIKPAVFIHQIEKMQQLLPTHSVRSDESIDLQQFSTPLILSYAASLAAKLTTEDLVLEPSAGNGLLAIFAELFGSRLQLNEYADLRKSVLERLFHTSSVTQYDGIQINDRLPAYIQPSIVLINPPFSSMINVNRRMPEATFAHINSSMDRLCEGGRLVAITGEGFIPSAKQSEFETLNKKATLRCSILLGRGAFAKHGTTVNTRLSIFDKKPDLGAATFIEAQSIDDITTAINSLPDREKAEFDPQYRATVSYLNKAILPLKPRTAAKAANITVTREDVTELQYETIEWHANAENSGSTIYEPYQLQSISIKGAKPHPDKIVQSVAMASVAPPKPNYHPHTYQKIIDDGILSDVQLETIIYAGEAHSHYLPGHWLLNENQDHLSQISADHPEAIQFRQGYQLGDGTGVGKGRQAAGIVLDNWLKGRQKAIWISKSEALIEDARRDWSALLMEPLQITPLSRFPYGTSVSIGEGILYTTYSTLRSEQKGNDEKRINQIVKWFGKDYDGVIILDESHALANAAPVKNEQREAHASQQGRVGLLLQRLLPNARIVYLSATSATDVINLAYAERLGLWGNANFPFHNRVEFVTMLDDAGVAGKEVFARDLKMLGLYNARSLSYEGVEYETVDHTLTDNQIEIYDTYAEAFQVIHNNLTDALEATNISRDGSSLARNAMSSARSAFESTKQRFFNHLIISMATPTLIKSIKQKLKEGFAPVIQIISTGEAVQERRLAEIPPSQWNDLQVDVTPREYVLQYLRHAFPVQLHEIYEDENKEIRSKPAYDENNNAVINQQAVKMRDDLLITVASLPAVPCALDQIIQYFGTDEVAEITGRSRRIIREGDVLKVQSRPALANLAETDAFMSGKKRILVFSEAGGTGRSYHADKNCKNQLRRYHYLLEPGWRADVAIQGLGRTHRTNQKHPPVFAPVVTNVKAQKRFISTISRRLDTLGAISKGQRQTAGQGLFRPEDNLESSFATAALYQLYLMLAEDKVIGCNYETFKSITGLKLKEGGTIKQDLPRIQTFLNRLLALKIHMQDLLFGELEKLLIAKVEGAKAAGNYDQGTEYMRGESFRILEDVSYAKHARTGAITRVLTIERKIRNKAISLNDILSEHHRIPSKLVLNKKSGHAALLMSAPTIMLDNGDIVERVMLQRPTSRDYFSKNQFKDTYWEEYCQEEFCIAWEDEIQQLPEYNTDQFKIVTGLLLPVWKDLPSQHKRIFLLQTDNNERIIGRRVPVTWASSHSNMTNLNPDQVFKEIQDGNLKLNLADDLEVNRVRFMHEYRIEVLNHLPSMQDRLRAIGLFSEIKDSRRRLFIPNDHCGPKILQELLKAYPVVSTTTKGA</sequence>
<dbReference type="EMBL" id="CP015625">
    <property type="protein sequence ID" value="AQT47979.1"/>
    <property type="molecule type" value="Genomic_DNA"/>
</dbReference>
<dbReference type="PANTHER" id="PTHR12706:SF30">
    <property type="entry name" value="PROTEIN STRAWBERRY NOTCH-RELATED"/>
    <property type="match status" value="1"/>
</dbReference>
<dbReference type="PROSITE" id="PS51192">
    <property type="entry name" value="HELICASE_ATP_BIND_1"/>
    <property type="match status" value="1"/>
</dbReference>
<evidence type="ECO:0000313" key="3">
    <source>
        <dbReference type="EMBL" id="AQT47979.1"/>
    </source>
</evidence>
<name>A0A1U9MJT7_9HYPH</name>
<organism evidence="3 4">
    <name type="scientific">Bartonella choladocola</name>
    <dbReference type="NCBI Taxonomy" id="2750995"/>
    <lineage>
        <taxon>Bacteria</taxon>
        <taxon>Pseudomonadati</taxon>
        <taxon>Pseudomonadota</taxon>
        <taxon>Alphaproteobacteria</taxon>
        <taxon>Hyphomicrobiales</taxon>
        <taxon>Bartonellaceae</taxon>
        <taxon>Bartonella</taxon>
    </lineage>
</organism>
<dbReference type="InterPro" id="IPR026741">
    <property type="entry name" value="SNO"/>
</dbReference>
<dbReference type="InterPro" id="IPR039187">
    <property type="entry name" value="SNO_AAA"/>
</dbReference>
<dbReference type="Pfam" id="PF13872">
    <property type="entry name" value="AAA_34"/>
    <property type="match status" value="1"/>
</dbReference>
<keyword evidence="4" id="KW-1185">Reference proteome</keyword>
<evidence type="ECO:0000313" key="4">
    <source>
        <dbReference type="Proteomes" id="UP000189632"/>
    </source>
</evidence>
<dbReference type="PANTHER" id="PTHR12706">
    <property type="entry name" value="STRAWBERRY NOTCH-RELATED"/>
    <property type="match status" value="1"/>
</dbReference>
<dbReference type="SUPFAM" id="SSF52540">
    <property type="entry name" value="P-loop containing nucleoside triphosphate hydrolases"/>
    <property type="match status" value="1"/>
</dbReference>
<evidence type="ECO:0000256" key="1">
    <source>
        <dbReference type="ARBA" id="ARBA00006992"/>
    </source>
</evidence>
<dbReference type="Gene3D" id="3.40.50.150">
    <property type="entry name" value="Vaccinia Virus protein VP39"/>
    <property type="match status" value="1"/>
</dbReference>
<protein>
    <submittedName>
        <fullName evidence="3">C-terminal domain of Strawberry notch protein</fullName>
    </submittedName>
</protein>
<dbReference type="KEGG" id="bapi:BBC0122_018840"/>
<dbReference type="Gene3D" id="3.40.50.300">
    <property type="entry name" value="P-loop containing nucleotide triphosphate hydrolases"/>
    <property type="match status" value="1"/>
</dbReference>
<dbReference type="SUPFAM" id="SSF53335">
    <property type="entry name" value="S-adenosyl-L-methionine-dependent methyltransferases"/>
    <property type="match status" value="1"/>
</dbReference>
<comment type="similarity">
    <text evidence="1">Belongs to the SBNO family.</text>
</comment>
<dbReference type="Proteomes" id="UP000189632">
    <property type="component" value="Chromosome"/>
</dbReference>
<dbReference type="Pfam" id="PF13871">
    <property type="entry name" value="Helicase_C_4"/>
    <property type="match status" value="1"/>
</dbReference>
<accession>A0A1U9MJT7</accession>
<reference evidence="3 4" key="1">
    <citation type="submission" date="2016-11" db="EMBL/GenBank/DDBJ databases">
        <title>Comparative genomics of Bartonella apis.</title>
        <authorList>
            <person name="Engel P."/>
        </authorList>
    </citation>
    <scope>NUCLEOTIDE SEQUENCE [LARGE SCALE GENOMIC DNA]</scope>
    <source>
        <strain evidence="3 4">BBC0122</strain>
    </source>
</reference>
<proteinExistence type="inferred from homology"/>
<dbReference type="InterPro" id="IPR014001">
    <property type="entry name" value="Helicase_ATP-bd"/>
</dbReference>
<gene>
    <name evidence="3" type="ORF">BBC0122_018840</name>
</gene>